<dbReference type="Gene3D" id="3.30.460.10">
    <property type="entry name" value="Beta Polymerase, domain 2"/>
    <property type="match status" value="1"/>
</dbReference>
<dbReference type="InterPro" id="IPR043519">
    <property type="entry name" value="NT_sf"/>
</dbReference>
<evidence type="ECO:0000313" key="3">
    <source>
        <dbReference type="Proteomes" id="UP000221734"/>
    </source>
</evidence>
<name>A0A2C9CGS2_KUEST</name>
<keyword evidence="2" id="KW-0808">Transferase</keyword>
<dbReference type="InterPro" id="IPR052548">
    <property type="entry name" value="Type_VII_TA_antitoxin"/>
</dbReference>
<dbReference type="EMBL" id="LT934425">
    <property type="protein sequence ID" value="SOH04808.1"/>
    <property type="molecule type" value="Genomic_DNA"/>
</dbReference>
<dbReference type="GO" id="GO:0016779">
    <property type="term" value="F:nucleotidyltransferase activity"/>
    <property type="evidence" value="ECO:0007669"/>
    <property type="project" value="InterPro"/>
</dbReference>
<feature type="domain" description="Polymerase nucleotidyl transferase" evidence="1">
    <location>
        <begin position="16"/>
        <end position="93"/>
    </location>
</feature>
<dbReference type="PANTHER" id="PTHR33933:SF1">
    <property type="entry name" value="PROTEIN ADENYLYLTRANSFERASE MNTA-RELATED"/>
    <property type="match status" value="1"/>
</dbReference>
<organism evidence="2 3">
    <name type="scientific">Kuenenia stuttgartiensis</name>
    <dbReference type="NCBI Taxonomy" id="174633"/>
    <lineage>
        <taxon>Bacteria</taxon>
        <taxon>Pseudomonadati</taxon>
        <taxon>Planctomycetota</taxon>
        <taxon>Candidatus Brocadiia</taxon>
        <taxon>Candidatus Brocadiales</taxon>
        <taxon>Candidatus Brocadiaceae</taxon>
        <taxon>Candidatus Kuenenia</taxon>
    </lineage>
</organism>
<dbReference type="AlphaFoldDB" id="A0A2C9CGS2"/>
<dbReference type="Proteomes" id="UP000221734">
    <property type="component" value="Chromosome Kuenenia_stuttgartiensis_MBR1"/>
</dbReference>
<dbReference type="RefSeq" id="WP_099325479.1">
    <property type="nucleotide sequence ID" value="NZ_LT934425.1"/>
</dbReference>
<dbReference type="OrthoDB" id="9809668at2"/>
<reference evidence="3" key="1">
    <citation type="submission" date="2017-10" db="EMBL/GenBank/DDBJ databases">
        <authorList>
            <person name="Frank J."/>
        </authorList>
    </citation>
    <scope>NUCLEOTIDE SEQUENCE [LARGE SCALE GENOMIC DNA]</scope>
</reference>
<keyword evidence="3" id="KW-1185">Reference proteome</keyword>
<evidence type="ECO:0000313" key="2">
    <source>
        <dbReference type="EMBL" id="SOH04808.1"/>
    </source>
</evidence>
<protein>
    <submittedName>
        <fullName evidence="2">Nucleotidyltransferase domain protein</fullName>
    </submittedName>
</protein>
<dbReference type="KEGG" id="kst:KSMBR1_2313"/>
<sequence length="110" mass="12686">MDKVIFNDNEEKAVLKLKEVLTERFKLLDFRVFGSKARGEALPDSDIDVMIKIDEYSPEIESAIDDLVYELNLSYDCFISVIIFSKKEIEEGPMSESQIYKAIEREGIKV</sequence>
<dbReference type="Pfam" id="PF01909">
    <property type="entry name" value="NTP_transf_2"/>
    <property type="match status" value="1"/>
</dbReference>
<dbReference type="CDD" id="cd05403">
    <property type="entry name" value="NT_KNTase_like"/>
    <property type="match status" value="1"/>
</dbReference>
<proteinExistence type="predicted"/>
<evidence type="ECO:0000259" key="1">
    <source>
        <dbReference type="Pfam" id="PF01909"/>
    </source>
</evidence>
<dbReference type="SUPFAM" id="SSF81301">
    <property type="entry name" value="Nucleotidyltransferase"/>
    <property type="match status" value="1"/>
</dbReference>
<dbReference type="PANTHER" id="PTHR33933">
    <property type="entry name" value="NUCLEOTIDYLTRANSFERASE"/>
    <property type="match status" value="1"/>
</dbReference>
<dbReference type="InterPro" id="IPR002934">
    <property type="entry name" value="Polymerase_NTP_transf_dom"/>
</dbReference>
<gene>
    <name evidence="2" type="ORF">KSMBR1_2313</name>
</gene>
<accession>A0A2C9CGS2</accession>